<feature type="region of interest" description="Disordered" evidence="1">
    <location>
        <begin position="261"/>
        <end position="280"/>
    </location>
</feature>
<keyword evidence="3" id="KW-1185">Reference proteome</keyword>
<reference evidence="2" key="1">
    <citation type="submission" date="2021-03" db="EMBL/GenBank/DDBJ databases">
        <title>Chromosome level genome of the anhydrobiotic midge Polypedilum vanderplanki.</title>
        <authorList>
            <person name="Yoshida Y."/>
            <person name="Kikawada T."/>
            <person name="Gusev O."/>
        </authorList>
    </citation>
    <scope>NUCLEOTIDE SEQUENCE</scope>
    <source>
        <strain evidence="2">NIAS01</strain>
        <tissue evidence="2">Whole body or cell culture</tissue>
    </source>
</reference>
<evidence type="ECO:0000256" key="1">
    <source>
        <dbReference type="SAM" id="MobiDB-lite"/>
    </source>
</evidence>
<feature type="compositionally biased region" description="Polar residues" evidence="1">
    <location>
        <begin position="263"/>
        <end position="280"/>
    </location>
</feature>
<dbReference type="Proteomes" id="UP001107558">
    <property type="component" value="Chromosome 3"/>
</dbReference>
<dbReference type="EMBL" id="JADBJN010000003">
    <property type="protein sequence ID" value="KAG5674181.1"/>
    <property type="molecule type" value="Genomic_DNA"/>
</dbReference>
<accession>A0A9J6BXC4</accession>
<evidence type="ECO:0000313" key="3">
    <source>
        <dbReference type="Proteomes" id="UP001107558"/>
    </source>
</evidence>
<dbReference type="AlphaFoldDB" id="A0A9J6BXC4"/>
<proteinExistence type="predicted"/>
<dbReference type="OrthoDB" id="2124077at2759"/>
<organism evidence="2 3">
    <name type="scientific">Polypedilum vanderplanki</name>
    <name type="common">Sleeping chironomid midge</name>
    <dbReference type="NCBI Taxonomy" id="319348"/>
    <lineage>
        <taxon>Eukaryota</taxon>
        <taxon>Metazoa</taxon>
        <taxon>Ecdysozoa</taxon>
        <taxon>Arthropoda</taxon>
        <taxon>Hexapoda</taxon>
        <taxon>Insecta</taxon>
        <taxon>Pterygota</taxon>
        <taxon>Neoptera</taxon>
        <taxon>Endopterygota</taxon>
        <taxon>Diptera</taxon>
        <taxon>Nematocera</taxon>
        <taxon>Chironomoidea</taxon>
        <taxon>Chironomidae</taxon>
        <taxon>Chironominae</taxon>
        <taxon>Polypedilum</taxon>
        <taxon>Polypedilum</taxon>
    </lineage>
</organism>
<protein>
    <submittedName>
        <fullName evidence="2">Uncharacterized protein</fullName>
    </submittedName>
</protein>
<sequence length="408" mass="47415">MEKLQINGHSIQFVDRKLWKREEDNFKLDLSQKLFVPYHSMEQRVSNVKSDERKNLFLNKRKCPEVIENKTRKRRILKRPKLFKNYFTDRQPLSIPCFEFPRLGEQHPFRGRQTICKFYDHNEIINDQLIQIKSAKTVQDFEKIINEQIRHNQCFSKNAILNEYYDTKAILAPSLRPFASETCLCTRDYYRLEELYKVQQKQRTRTPSPTSSPNAIKNCTTVSSKHSIDNFLHLASEAYDKCIHIYLNNLNDCTKRVEKIERQSSSSPGKQSLKTNQFNENSLTNRFNKLNINLDASRGIVSSSTSQTEYFLHNYSTRQSITTTSPTISIYCSQRAMSCNDSNNNNTESTNQLKDPPKIIFSDFSTTKQAATTEGDSDINKFSDRDNSVDKNCLAIPITSYCSEARPP</sequence>
<evidence type="ECO:0000313" key="2">
    <source>
        <dbReference type="EMBL" id="KAG5674181.1"/>
    </source>
</evidence>
<name>A0A9J6BXC4_POLVA</name>
<gene>
    <name evidence="2" type="ORF">PVAND_004164</name>
</gene>
<comment type="caution">
    <text evidence="2">The sequence shown here is derived from an EMBL/GenBank/DDBJ whole genome shotgun (WGS) entry which is preliminary data.</text>
</comment>